<feature type="domain" description="DUF1540" evidence="1">
    <location>
        <begin position="6"/>
        <end position="46"/>
    </location>
</feature>
<comment type="caution">
    <text evidence="2">The sequence shown here is derived from an EMBL/GenBank/DDBJ whole genome shotgun (WGS) entry which is preliminary data.</text>
</comment>
<evidence type="ECO:0000259" key="1">
    <source>
        <dbReference type="Pfam" id="PF07561"/>
    </source>
</evidence>
<accession>A0A9E2NM45</accession>
<evidence type="ECO:0000313" key="3">
    <source>
        <dbReference type="Proteomes" id="UP000824229"/>
    </source>
</evidence>
<dbReference type="AlphaFoldDB" id="A0A9E2NM45"/>
<protein>
    <submittedName>
        <fullName evidence="2">DUF1540 domain-containing protein</fullName>
    </submittedName>
</protein>
<organism evidence="2 3">
    <name type="scientific">Candidatus Cellulosilyticum pullistercoris</name>
    <dbReference type="NCBI Taxonomy" id="2838521"/>
    <lineage>
        <taxon>Bacteria</taxon>
        <taxon>Bacillati</taxon>
        <taxon>Bacillota</taxon>
        <taxon>Clostridia</taxon>
        <taxon>Lachnospirales</taxon>
        <taxon>Cellulosilyticaceae</taxon>
        <taxon>Cellulosilyticum</taxon>
    </lineage>
</organism>
<reference evidence="2" key="2">
    <citation type="submission" date="2021-04" db="EMBL/GenBank/DDBJ databases">
        <authorList>
            <person name="Gilroy R."/>
        </authorList>
    </citation>
    <scope>NUCLEOTIDE SEQUENCE</scope>
    <source>
        <strain evidence="2">B5-657</strain>
    </source>
</reference>
<dbReference type="EMBL" id="JAHLFQ010000226">
    <property type="protein sequence ID" value="MBU3805007.1"/>
    <property type="molecule type" value="Genomic_DNA"/>
</dbReference>
<name>A0A9E2NM45_9FIRM</name>
<reference evidence="2" key="1">
    <citation type="journal article" date="2021" name="PeerJ">
        <title>Extensive microbial diversity within the chicken gut microbiome revealed by metagenomics and culture.</title>
        <authorList>
            <person name="Gilroy R."/>
            <person name="Ravi A."/>
            <person name="Getino M."/>
            <person name="Pursley I."/>
            <person name="Horton D.L."/>
            <person name="Alikhan N.F."/>
            <person name="Baker D."/>
            <person name="Gharbi K."/>
            <person name="Hall N."/>
            <person name="Watson M."/>
            <person name="Adriaenssens E.M."/>
            <person name="Foster-Nyarko E."/>
            <person name="Jarju S."/>
            <person name="Secka A."/>
            <person name="Antonio M."/>
            <person name="Oren A."/>
            <person name="Chaudhuri R.R."/>
            <person name="La Ragione R."/>
            <person name="Hildebrand F."/>
            <person name="Pallen M.J."/>
        </authorList>
    </citation>
    <scope>NUCLEOTIDE SEQUENCE</scope>
    <source>
        <strain evidence="2">B5-657</strain>
    </source>
</reference>
<sequence length="49" mass="5721">MMNMSIECDVKECKYNHETERYCTLNRIKVTENKNEASNGSDCASFVKR</sequence>
<evidence type="ECO:0000313" key="2">
    <source>
        <dbReference type="EMBL" id="MBU3805007.1"/>
    </source>
</evidence>
<dbReference type="Pfam" id="PF07561">
    <property type="entry name" value="DUF1540"/>
    <property type="match status" value="1"/>
</dbReference>
<dbReference type="InterPro" id="IPR011437">
    <property type="entry name" value="DUF1540"/>
</dbReference>
<dbReference type="Proteomes" id="UP000824229">
    <property type="component" value="Unassembled WGS sequence"/>
</dbReference>
<gene>
    <name evidence="2" type="ORF">H9872_09670</name>
</gene>
<proteinExistence type="predicted"/>